<gene>
    <name evidence="1" type="ORF">SAMN04487970_104323</name>
</gene>
<name>A0A1G4T5Y8_9BACL</name>
<sequence>MKELILSERQLQDLIETYDMFMDGIEHFLNIDTGEIVRINSFDMDDEDEALSETIEEGYNEVYF</sequence>
<evidence type="ECO:0000313" key="1">
    <source>
        <dbReference type="EMBL" id="SCW76711.1"/>
    </source>
</evidence>
<dbReference type="STRING" id="624147.SAMN04487970_104323"/>
<keyword evidence="2" id="KW-1185">Reference proteome</keyword>
<proteinExistence type="predicted"/>
<evidence type="ECO:0000313" key="2">
    <source>
        <dbReference type="Proteomes" id="UP000198601"/>
    </source>
</evidence>
<accession>A0A1G4T5Y8</accession>
<dbReference type="Proteomes" id="UP000198601">
    <property type="component" value="Unassembled WGS sequence"/>
</dbReference>
<dbReference type="AlphaFoldDB" id="A0A1G4T5Y8"/>
<dbReference type="EMBL" id="FMTT01000043">
    <property type="protein sequence ID" value="SCW76711.1"/>
    <property type="molecule type" value="Genomic_DNA"/>
</dbReference>
<organism evidence="1 2">
    <name type="scientific">Paenibacillus tianmuensis</name>
    <dbReference type="NCBI Taxonomy" id="624147"/>
    <lineage>
        <taxon>Bacteria</taxon>
        <taxon>Bacillati</taxon>
        <taxon>Bacillota</taxon>
        <taxon>Bacilli</taxon>
        <taxon>Bacillales</taxon>
        <taxon>Paenibacillaceae</taxon>
        <taxon>Paenibacillus</taxon>
    </lineage>
</organism>
<reference evidence="2" key="1">
    <citation type="submission" date="2016-10" db="EMBL/GenBank/DDBJ databases">
        <authorList>
            <person name="Varghese N."/>
            <person name="Submissions S."/>
        </authorList>
    </citation>
    <scope>NUCLEOTIDE SEQUENCE [LARGE SCALE GENOMIC DNA]</scope>
    <source>
        <strain evidence="2">CGMCC 1.8946</strain>
    </source>
</reference>
<protein>
    <submittedName>
        <fullName evidence="1">Uncharacterized protein</fullName>
    </submittedName>
</protein>